<feature type="compositionally biased region" description="Basic and acidic residues" evidence="1">
    <location>
        <begin position="554"/>
        <end position="563"/>
    </location>
</feature>
<keyword evidence="2" id="KW-0969">Cilium</keyword>
<dbReference type="Pfam" id="PF14858">
    <property type="entry name" value="CFAP54_N"/>
    <property type="match status" value="1"/>
</dbReference>
<dbReference type="InterPro" id="IPR027912">
    <property type="entry name" value="CFAP54"/>
</dbReference>
<gene>
    <name evidence="2" type="ORF">BpHYR1_012985</name>
</gene>
<dbReference type="PANTHER" id="PTHR33487:SF1">
    <property type="entry name" value="CILIA- AND FLAGELLA-ASSOCIATED PROTEIN 54"/>
    <property type="match status" value="1"/>
</dbReference>
<feature type="region of interest" description="Disordered" evidence="1">
    <location>
        <begin position="538"/>
        <end position="601"/>
    </location>
</feature>
<reference evidence="2 3" key="1">
    <citation type="journal article" date="2018" name="Sci. Rep.">
        <title>Genomic signatures of local adaptation to the degree of environmental predictability in rotifers.</title>
        <authorList>
            <person name="Franch-Gras L."/>
            <person name="Hahn C."/>
            <person name="Garcia-Roger E.M."/>
            <person name="Carmona M.J."/>
            <person name="Serra M."/>
            <person name="Gomez A."/>
        </authorList>
    </citation>
    <scope>NUCLEOTIDE SEQUENCE [LARGE SCALE GENOMIC DNA]</scope>
    <source>
        <strain evidence="2">HYR1</strain>
    </source>
</reference>
<evidence type="ECO:0000313" key="2">
    <source>
        <dbReference type="EMBL" id="RNA15266.1"/>
    </source>
</evidence>
<evidence type="ECO:0000313" key="3">
    <source>
        <dbReference type="Proteomes" id="UP000276133"/>
    </source>
</evidence>
<feature type="non-terminal residue" evidence="2">
    <location>
        <position position="1137"/>
    </location>
</feature>
<dbReference type="STRING" id="10195.A0A3M7QV91"/>
<name>A0A3M7QV91_BRAPC</name>
<feature type="compositionally biased region" description="Polar residues" evidence="1">
    <location>
        <begin position="569"/>
        <end position="578"/>
    </location>
</feature>
<dbReference type="Proteomes" id="UP000276133">
    <property type="component" value="Unassembled WGS sequence"/>
</dbReference>
<evidence type="ECO:0000256" key="1">
    <source>
        <dbReference type="SAM" id="MobiDB-lite"/>
    </source>
</evidence>
<dbReference type="AlphaFoldDB" id="A0A3M7QV91"/>
<dbReference type="EMBL" id="REGN01004998">
    <property type="protein sequence ID" value="RNA15266.1"/>
    <property type="molecule type" value="Genomic_DNA"/>
</dbReference>
<keyword evidence="2" id="KW-0966">Cell projection</keyword>
<dbReference type="OrthoDB" id="2104158at2759"/>
<dbReference type="GO" id="GO:0060271">
    <property type="term" value="P:cilium assembly"/>
    <property type="evidence" value="ECO:0007669"/>
    <property type="project" value="TreeGrafter"/>
</dbReference>
<keyword evidence="2" id="KW-0282">Flagellum</keyword>
<keyword evidence="3" id="KW-1185">Reference proteome</keyword>
<feature type="compositionally biased region" description="Basic and acidic residues" evidence="1">
    <location>
        <begin position="581"/>
        <end position="590"/>
    </location>
</feature>
<proteinExistence type="predicted"/>
<accession>A0A3M7QV91</accession>
<dbReference type="PANTHER" id="PTHR33487">
    <property type="entry name" value="CILIA- AND FLAGELLA-ASSOCIATED PROTEIN 54"/>
    <property type="match status" value="1"/>
</dbReference>
<organism evidence="2 3">
    <name type="scientific">Brachionus plicatilis</name>
    <name type="common">Marine rotifer</name>
    <name type="synonym">Brachionus muelleri</name>
    <dbReference type="NCBI Taxonomy" id="10195"/>
    <lineage>
        <taxon>Eukaryota</taxon>
        <taxon>Metazoa</taxon>
        <taxon>Spiralia</taxon>
        <taxon>Gnathifera</taxon>
        <taxon>Rotifera</taxon>
        <taxon>Eurotatoria</taxon>
        <taxon>Monogononta</taxon>
        <taxon>Pseudotrocha</taxon>
        <taxon>Ploima</taxon>
        <taxon>Brachionidae</taxon>
        <taxon>Brachionus</taxon>
    </lineage>
</organism>
<protein>
    <submittedName>
        <fullName evidence="2">Cilia-and flagella-associated 54</fullName>
    </submittedName>
</protein>
<sequence>MASTLRSKAIKNVTKGNTSAYYSYVEERNGVNPVNQQFEKELNDYMGFIKKKNSGLLKPGEHAPCKVSDVLFDIWNKFEPRVTPRLFYQKLMQIGEYLVENKEYSTASWQCYDRYLNSISDVDFDGIQSVEALKSHFFPNGIDIQENSDMTFRALMGHLICKFHLIVNHDQKLQSANSVLEVAKIMHNLRMVMQLLFEVEHFCWLIYNATIYMYTIGRFMMQYGQSKIVLEYLIFCSLSMECSVALLSSKYLPWRATLYVATCQCYYDCRYYDDGEIFARRALSKINELHELEMASIAGQKGVDIPQFREATIKIGVVLFKRLVYESRRKSKGVYRPKNKLAYKDINNLTWPRTGVEKILNEMFDCSSAQFLAVQEALSDSNRRIAMPGVSGNENENDMFDVNLELLFAAEYLVNGGGGKSPLPNDQLSDFSALVTDNSSILSIAIQGNNGVHIKNYLKIVKFAFNYEAWDVFRRMSLKIIDFIENDPKLFETYKSDLLIIYLLQGADKYHTHLRKLRQIKNEQLKATLVAAKEKSKKDAKNEDFNGKNSNVGVEEKSQESKGKKSRSNLKTQSQQNLKVDFAENSKDNETNDQDIASSPGGAELYKEEDMLFNIAYKLILIIDSNIHPEETDYDVAVDITLLLWKKCKEIFQKYQTGSHDNYRWVTKLENFSKWLYILNVTHESMCYFNISSIDPAVFGHCSLRLGLTYESLANINFKRFTKDSSSQFEVQTYDDQYSAAKTNLTKLNFEFSEISSERFGVSNDIRGNLIKAKYVLKKALMAISLARATVSKTDKSCLCDKDYTLDFVELGLKTNVKASTNTRKIEKLKNLKEKTFSFQKNIEVDSVTKLIGDLHVELIFLYHKISVRLLQHRDFPIKGEKLLALIDQDFEVLFKECKKNKISQSLLFLSKALSLTHFHLTDQNKLKTEQRNLIQKAYDRLKKAEIEDEILFKKHVQIDADSSVKTKIPPAPIVCLKTFNKIVVQPRKFECTDGTKASWYRVFAGLASNVNLKARISDYGFIGSGEQIPAKTSEKVSISGLSPDEQYIFAVAAYDRNGLLIADSIGESTDPMLASSTLSILMNWAYLCQVSYQIGDYEMSLSAFKILWNLFVIKPIEPAKETVIIQNQPDYEVSFH</sequence>
<comment type="caution">
    <text evidence="2">The sequence shown here is derived from an EMBL/GenBank/DDBJ whole genome shotgun (WGS) entry which is preliminary data.</text>
</comment>